<dbReference type="OrthoDB" id="9808623at2"/>
<dbReference type="InterPro" id="IPR023393">
    <property type="entry name" value="START-like_dom_sf"/>
</dbReference>
<organism evidence="2 3">
    <name type="scientific">Parafrankia soli</name>
    <dbReference type="NCBI Taxonomy" id="2599596"/>
    <lineage>
        <taxon>Bacteria</taxon>
        <taxon>Bacillati</taxon>
        <taxon>Actinomycetota</taxon>
        <taxon>Actinomycetes</taxon>
        <taxon>Frankiales</taxon>
        <taxon>Frankiaceae</taxon>
        <taxon>Parafrankia</taxon>
    </lineage>
</organism>
<protein>
    <submittedName>
        <fullName evidence="2">Carbon monoxide dehydrogenase</fullName>
    </submittedName>
</protein>
<evidence type="ECO:0000313" key="3">
    <source>
        <dbReference type="Proteomes" id="UP000179769"/>
    </source>
</evidence>
<dbReference type="EMBL" id="MAXA01000257">
    <property type="protein sequence ID" value="OHV21184.1"/>
    <property type="molecule type" value="Genomic_DNA"/>
</dbReference>
<name>A0A1S1PMM5_9ACTN</name>
<dbReference type="PANTHER" id="PTHR38588:SF1">
    <property type="entry name" value="BLL0334 PROTEIN"/>
    <property type="match status" value="1"/>
</dbReference>
<proteinExistence type="predicted"/>
<dbReference type="CDD" id="cd07823">
    <property type="entry name" value="SRPBCC_5"/>
    <property type="match status" value="1"/>
</dbReference>
<accession>A0A1S1PMM5</accession>
<dbReference type="SUPFAM" id="SSF55961">
    <property type="entry name" value="Bet v1-like"/>
    <property type="match status" value="1"/>
</dbReference>
<dbReference type="AlphaFoldDB" id="A0A1S1PMM5"/>
<evidence type="ECO:0000256" key="1">
    <source>
        <dbReference type="SAM" id="MobiDB-lite"/>
    </source>
</evidence>
<reference evidence="3" key="1">
    <citation type="submission" date="2016-07" db="EMBL/GenBank/DDBJ databases">
        <title>Frankia sp. NRRL B-16219 Genome sequencing.</title>
        <authorList>
            <person name="Ghodhbane-Gtari F."/>
            <person name="Swanson E."/>
            <person name="Gueddou A."/>
            <person name="Louati M."/>
            <person name="Nouioui I."/>
            <person name="Hezbri K."/>
            <person name="Abebe-Akele F."/>
            <person name="Simpson S."/>
            <person name="Morris K."/>
            <person name="Thomas K."/>
            <person name="Gtari M."/>
            <person name="Tisa L.S."/>
        </authorList>
    </citation>
    <scope>NUCLEOTIDE SEQUENCE [LARGE SCALE GENOMIC DNA]</scope>
    <source>
        <strain evidence="3">NRRL B-16219</strain>
    </source>
</reference>
<keyword evidence="3" id="KW-1185">Reference proteome</keyword>
<dbReference type="PANTHER" id="PTHR38588">
    <property type="entry name" value="BLL0334 PROTEIN"/>
    <property type="match status" value="1"/>
</dbReference>
<dbReference type="Proteomes" id="UP000179769">
    <property type="component" value="Unassembled WGS sequence"/>
</dbReference>
<gene>
    <name evidence="2" type="ORF">BBK14_07845</name>
</gene>
<dbReference type="InterPro" id="IPR010419">
    <property type="entry name" value="CO_DH_gsu"/>
</dbReference>
<comment type="caution">
    <text evidence="2">The sequence shown here is derived from an EMBL/GenBank/DDBJ whole genome shotgun (WGS) entry which is preliminary data.</text>
</comment>
<dbReference type="RefSeq" id="WP_071066529.1">
    <property type="nucleotide sequence ID" value="NZ_MAXA01000257.1"/>
</dbReference>
<sequence length="232" mass="24300">MELTNEFRVAVPIDRAWDVLTDLELIAPCMPGAELLSVEGEEYRGAVKVKVGPITAQYKGKATFQEKDHAAHRAVIRADGRETRGQGNASAVITATLTEDGDATAVRLSTDLTISGKAAQFGRGVLADVSAKLLRQFVQCLESNVLSAAPASVPDSAPDDTPVAAADVPAPHQEAATRPTPRPAGGDIAAARAETRGQEPVPVNLLGTIAVPVAKRMAPVAAARRTASRIPW</sequence>
<evidence type="ECO:0000313" key="2">
    <source>
        <dbReference type="EMBL" id="OHV21184.1"/>
    </source>
</evidence>
<dbReference type="Gene3D" id="3.30.530.20">
    <property type="match status" value="1"/>
</dbReference>
<feature type="compositionally biased region" description="Low complexity" evidence="1">
    <location>
        <begin position="150"/>
        <end position="171"/>
    </location>
</feature>
<feature type="region of interest" description="Disordered" evidence="1">
    <location>
        <begin position="150"/>
        <end position="187"/>
    </location>
</feature>
<dbReference type="Pfam" id="PF06240">
    <property type="entry name" value="COXG"/>
    <property type="match status" value="1"/>
</dbReference>